<dbReference type="GO" id="GO:0009073">
    <property type="term" value="P:aromatic amino acid family biosynthetic process"/>
    <property type="evidence" value="ECO:0007669"/>
    <property type="project" value="UniProtKB-KW"/>
</dbReference>
<comment type="function">
    <text evidence="8">Involved in the biosynthesis of the chorismate, which leads to the biosynthesis of aromatic amino acids. Catalyzes the reversible NADPH linked reduction of 3-dehydroshikimate (DHSA) to yield shikimate (SA).</text>
</comment>
<feature type="domain" description="SDH C-terminal" evidence="11">
    <location>
        <begin position="250"/>
        <end position="279"/>
    </location>
</feature>
<keyword evidence="5 8" id="KW-0560">Oxidoreductase</keyword>
<feature type="binding site" evidence="8">
    <location>
        <position position="93"/>
    </location>
    <ligand>
        <name>shikimate</name>
        <dbReference type="ChEBI" id="CHEBI:36208"/>
    </ligand>
</feature>
<feature type="binding site" evidence="8">
    <location>
        <begin position="20"/>
        <end position="22"/>
    </location>
    <ligand>
        <name>shikimate</name>
        <dbReference type="ChEBI" id="CHEBI:36208"/>
    </ligand>
</feature>
<dbReference type="GO" id="GO:0009423">
    <property type="term" value="P:chorismate biosynthetic process"/>
    <property type="evidence" value="ECO:0007669"/>
    <property type="project" value="UniProtKB-UniRule"/>
</dbReference>
<dbReference type="SUPFAM" id="SSF51735">
    <property type="entry name" value="NAD(P)-binding Rossmann-fold domains"/>
    <property type="match status" value="1"/>
</dbReference>
<organism evidence="12 13">
    <name type="scientific">Haliovirga abyssi</name>
    <dbReference type="NCBI Taxonomy" id="2996794"/>
    <lineage>
        <taxon>Bacteria</taxon>
        <taxon>Fusobacteriati</taxon>
        <taxon>Fusobacteriota</taxon>
        <taxon>Fusobacteriia</taxon>
        <taxon>Fusobacteriales</taxon>
        <taxon>Haliovirgaceae</taxon>
        <taxon>Haliovirga</taxon>
    </lineage>
</organism>
<comment type="similarity">
    <text evidence="8">Belongs to the shikimate dehydrogenase family.</text>
</comment>
<evidence type="ECO:0000259" key="10">
    <source>
        <dbReference type="Pfam" id="PF08501"/>
    </source>
</evidence>
<dbReference type="PANTHER" id="PTHR21089:SF1">
    <property type="entry name" value="BIFUNCTIONAL 3-DEHYDROQUINATE DEHYDRATASE_SHIKIMATE DEHYDROGENASE, CHLOROPLASTIC"/>
    <property type="match status" value="1"/>
</dbReference>
<keyword evidence="3 8" id="KW-0028">Amino-acid biosynthesis</keyword>
<comment type="caution">
    <text evidence="8">Lacks conserved residue(s) required for the propagation of feature annotation.</text>
</comment>
<evidence type="ECO:0000313" key="12">
    <source>
        <dbReference type="EMBL" id="BDU49564.1"/>
    </source>
</evidence>
<dbReference type="InterPro" id="IPR013708">
    <property type="entry name" value="Shikimate_DH-bd_N"/>
</dbReference>
<reference evidence="12 13" key="1">
    <citation type="submission" date="2022-11" db="EMBL/GenBank/DDBJ databases">
        <title>Haliovirga abyssi gen. nov., sp. nov., a mesophilic fermentative bacterium isolated from the Iheya North hydrothermal field and the proposal of Haliovirgaceae fam. nov.</title>
        <authorList>
            <person name="Miyazaki U."/>
            <person name="Tame A."/>
            <person name="Miyazaki J."/>
            <person name="Takai K."/>
            <person name="Sawayama S."/>
            <person name="Kitajima M."/>
            <person name="Okamoto A."/>
            <person name="Nakagawa S."/>
        </authorList>
    </citation>
    <scope>NUCLEOTIDE SEQUENCE [LARGE SCALE GENOMIC DNA]</scope>
    <source>
        <strain evidence="12 13">IC12</strain>
    </source>
</reference>
<evidence type="ECO:0000256" key="7">
    <source>
        <dbReference type="ARBA" id="ARBA00049442"/>
    </source>
</evidence>
<feature type="binding site" evidence="8">
    <location>
        <position position="229"/>
    </location>
    <ligand>
        <name>shikimate</name>
        <dbReference type="ChEBI" id="CHEBI:36208"/>
    </ligand>
</feature>
<dbReference type="EMBL" id="AP027059">
    <property type="protein sequence ID" value="BDU49564.1"/>
    <property type="molecule type" value="Genomic_DNA"/>
</dbReference>
<evidence type="ECO:0000256" key="1">
    <source>
        <dbReference type="ARBA" id="ARBA00004871"/>
    </source>
</evidence>
<protein>
    <recommendedName>
        <fullName evidence="2 8">Shikimate dehydrogenase (NADP(+))</fullName>
        <shortName evidence="8">SDH</shortName>
        <ecNumber evidence="2 8">1.1.1.25</ecNumber>
    </recommendedName>
</protein>
<dbReference type="GO" id="GO:0050661">
    <property type="term" value="F:NADP binding"/>
    <property type="evidence" value="ECO:0007669"/>
    <property type="project" value="InterPro"/>
</dbReference>
<evidence type="ECO:0000313" key="13">
    <source>
        <dbReference type="Proteomes" id="UP001321582"/>
    </source>
</evidence>
<dbReference type="InterPro" id="IPR006151">
    <property type="entry name" value="Shikm_DH/Glu-tRNA_Rdtase"/>
</dbReference>
<dbReference type="Proteomes" id="UP001321582">
    <property type="component" value="Chromosome"/>
</dbReference>
<comment type="subunit">
    <text evidence="8">Homodimer.</text>
</comment>
<keyword evidence="13" id="KW-1185">Reference proteome</keyword>
<feature type="binding site" evidence="8">
    <location>
        <position position="84"/>
    </location>
    <ligand>
        <name>NADP(+)</name>
        <dbReference type="ChEBI" id="CHEBI:58349"/>
    </ligand>
</feature>
<feature type="binding site" evidence="8">
    <location>
        <position position="250"/>
    </location>
    <ligand>
        <name>NADP(+)</name>
        <dbReference type="ChEBI" id="CHEBI:58349"/>
    </ligand>
</feature>
<evidence type="ECO:0000256" key="6">
    <source>
        <dbReference type="ARBA" id="ARBA00023141"/>
    </source>
</evidence>
<dbReference type="Gene3D" id="3.40.50.10860">
    <property type="entry name" value="Leucine Dehydrogenase, chain A, domain 1"/>
    <property type="match status" value="1"/>
</dbReference>
<dbReference type="RefSeq" id="WP_307904516.1">
    <property type="nucleotide sequence ID" value="NZ_AP027059.1"/>
</dbReference>
<feature type="active site" description="Proton acceptor" evidence="8">
    <location>
        <position position="72"/>
    </location>
</feature>
<keyword evidence="4 8" id="KW-0521">NADP</keyword>
<feature type="binding site" evidence="8">
    <location>
        <begin position="133"/>
        <end position="137"/>
    </location>
    <ligand>
        <name>NADP(+)</name>
        <dbReference type="ChEBI" id="CHEBI:58349"/>
    </ligand>
</feature>
<sequence length="283" mass="31221">MRIDSKTKLISLLGYPVGHSKSPLMHNAELETLGVNAIYTAMEIEPQKLGAVVNGLKSINNFIGANVTIPHKENVMKYVDGLTEEAKSIGAVNTLYFEDDKLIGDNTDGRGFILSLMNDSGFDPKEKEVLVLGAGGAAKAIITKLIQESVKVVNIYELNIEKSREVKKQIENINSSTKINLILKDELENCAKKSDLIINCTPVGLKENDPLILSENVFNEKQVVFDLIYNPEKTKLLLAAEKKGAKILNGLGMLVYQGALSFEKWIGEKPNVENMKETIKKSM</sequence>
<dbReference type="InterPro" id="IPR046346">
    <property type="entry name" value="Aminoacid_DH-like_N_sf"/>
</dbReference>
<dbReference type="EC" id="1.1.1.25" evidence="2 8"/>
<accession>A0AAU9D0S5</accession>
<dbReference type="PANTHER" id="PTHR21089">
    <property type="entry name" value="SHIKIMATE DEHYDROGENASE"/>
    <property type="match status" value="1"/>
</dbReference>
<evidence type="ECO:0000256" key="4">
    <source>
        <dbReference type="ARBA" id="ARBA00022857"/>
    </source>
</evidence>
<feature type="binding site" evidence="8">
    <location>
        <position position="68"/>
    </location>
    <ligand>
        <name>shikimate</name>
        <dbReference type="ChEBI" id="CHEBI:36208"/>
    </ligand>
</feature>
<dbReference type="InterPro" id="IPR022893">
    <property type="entry name" value="Shikimate_DH_fam"/>
</dbReference>
<feature type="domain" description="Quinate/shikimate 5-dehydrogenase/glutamyl-tRNA reductase" evidence="9">
    <location>
        <begin position="124"/>
        <end position="201"/>
    </location>
</feature>
<keyword evidence="6 8" id="KW-0057">Aromatic amino acid biosynthesis</keyword>
<dbReference type="SUPFAM" id="SSF53223">
    <property type="entry name" value="Aminoacid dehydrogenase-like, N-terminal domain"/>
    <property type="match status" value="1"/>
</dbReference>
<dbReference type="Pfam" id="PF08501">
    <property type="entry name" value="Shikimate_dh_N"/>
    <property type="match status" value="1"/>
</dbReference>
<feature type="binding site" evidence="8">
    <location>
        <position position="108"/>
    </location>
    <ligand>
        <name>shikimate</name>
        <dbReference type="ChEBI" id="CHEBI:36208"/>
    </ligand>
</feature>
<dbReference type="NCBIfam" id="NF001314">
    <property type="entry name" value="PRK00258.2-2"/>
    <property type="match status" value="1"/>
</dbReference>
<feature type="binding site" evidence="8">
    <location>
        <position position="257"/>
    </location>
    <ligand>
        <name>shikimate</name>
        <dbReference type="ChEBI" id="CHEBI:36208"/>
    </ligand>
</feature>
<dbReference type="CDD" id="cd01065">
    <property type="entry name" value="NAD_bind_Shikimate_DH"/>
    <property type="match status" value="1"/>
</dbReference>
<comment type="pathway">
    <text evidence="1 8">Metabolic intermediate biosynthesis; chorismate biosynthesis; chorismate from D-erythrose 4-phosphate and phosphoenolpyruvate: step 4/7.</text>
</comment>
<dbReference type="NCBIfam" id="TIGR00507">
    <property type="entry name" value="aroE"/>
    <property type="match status" value="1"/>
</dbReference>
<dbReference type="HAMAP" id="MF_00222">
    <property type="entry name" value="Shikimate_DH_AroE"/>
    <property type="match status" value="1"/>
</dbReference>
<dbReference type="Pfam" id="PF18317">
    <property type="entry name" value="SDH_C"/>
    <property type="match status" value="1"/>
</dbReference>
<dbReference type="Pfam" id="PF01488">
    <property type="entry name" value="Shikimate_DH"/>
    <property type="match status" value="1"/>
</dbReference>
<evidence type="ECO:0000256" key="5">
    <source>
        <dbReference type="ARBA" id="ARBA00023002"/>
    </source>
</evidence>
<gene>
    <name evidence="8" type="primary">aroE</name>
    <name evidence="12" type="ORF">HLVA_01330</name>
</gene>
<dbReference type="InterPro" id="IPR041121">
    <property type="entry name" value="SDH_C"/>
</dbReference>
<dbReference type="Gene3D" id="3.40.50.720">
    <property type="entry name" value="NAD(P)-binding Rossmann-like Domain"/>
    <property type="match status" value="1"/>
</dbReference>
<dbReference type="KEGG" id="haby:HLVA_01330"/>
<feature type="domain" description="Shikimate dehydrogenase substrate binding N-terminal" evidence="10">
    <location>
        <begin position="12"/>
        <end position="95"/>
    </location>
</feature>
<evidence type="ECO:0000256" key="8">
    <source>
        <dbReference type="HAMAP-Rule" id="MF_00222"/>
    </source>
</evidence>
<name>A0AAU9D0S5_9FUSO</name>
<dbReference type="NCBIfam" id="NF001319">
    <property type="entry name" value="PRK00258.3-3"/>
    <property type="match status" value="1"/>
</dbReference>
<comment type="catalytic activity">
    <reaction evidence="7 8">
        <text>shikimate + NADP(+) = 3-dehydroshikimate + NADPH + H(+)</text>
        <dbReference type="Rhea" id="RHEA:17737"/>
        <dbReference type="ChEBI" id="CHEBI:15378"/>
        <dbReference type="ChEBI" id="CHEBI:16630"/>
        <dbReference type="ChEBI" id="CHEBI:36208"/>
        <dbReference type="ChEBI" id="CHEBI:57783"/>
        <dbReference type="ChEBI" id="CHEBI:58349"/>
        <dbReference type="EC" id="1.1.1.25"/>
    </reaction>
</comment>
<dbReference type="InterPro" id="IPR036291">
    <property type="entry name" value="NAD(P)-bd_dom_sf"/>
</dbReference>
<evidence type="ECO:0000259" key="11">
    <source>
        <dbReference type="Pfam" id="PF18317"/>
    </source>
</evidence>
<evidence type="ECO:0000256" key="3">
    <source>
        <dbReference type="ARBA" id="ARBA00022605"/>
    </source>
</evidence>
<dbReference type="GO" id="GO:0019632">
    <property type="term" value="P:shikimate metabolic process"/>
    <property type="evidence" value="ECO:0007669"/>
    <property type="project" value="InterPro"/>
</dbReference>
<feature type="binding site" evidence="8">
    <location>
        <position position="227"/>
    </location>
    <ligand>
        <name>NADP(+)</name>
        <dbReference type="ChEBI" id="CHEBI:58349"/>
    </ligand>
</feature>
<dbReference type="InterPro" id="IPR011342">
    <property type="entry name" value="Shikimate_DH"/>
</dbReference>
<dbReference type="GO" id="GO:0004764">
    <property type="term" value="F:shikimate 3-dehydrogenase (NADP+) activity"/>
    <property type="evidence" value="ECO:0007669"/>
    <property type="project" value="UniProtKB-UniRule"/>
</dbReference>
<dbReference type="AlphaFoldDB" id="A0AAU9D0S5"/>
<evidence type="ECO:0000259" key="9">
    <source>
        <dbReference type="Pfam" id="PF01488"/>
    </source>
</evidence>
<dbReference type="GO" id="GO:0008652">
    <property type="term" value="P:amino acid biosynthetic process"/>
    <property type="evidence" value="ECO:0007669"/>
    <property type="project" value="UniProtKB-KW"/>
</dbReference>
<proteinExistence type="inferred from homology"/>
<evidence type="ECO:0000256" key="2">
    <source>
        <dbReference type="ARBA" id="ARBA00012962"/>
    </source>
</evidence>